<name>A0A941F709_9BACT</name>
<dbReference type="EMBL" id="JAGTAR010000037">
    <property type="protein sequence ID" value="MBR8537654.1"/>
    <property type="molecule type" value="Genomic_DNA"/>
</dbReference>
<dbReference type="RefSeq" id="WP_212192679.1">
    <property type="nucleotide sequence ID" value="NZ_JAGTAR010000037.1"/>
</dbReference>
<dbReference type="Pfam" id="PF00583">
    <property type="entry name" value="Acetyltransf_1"/>
    <property type="match status" value="1"/>
</dbReference>
<keyword evidence="2" id="KW-0808">Transferase</keyword>
<dbReference type="Proteomes" id="UP000679220">
    <property type="component" value="Unassembled WGS sequence"/>
</dbReference>
<dbReference type="Pfam" id="PF14268">
    <property type="entry name" value="YoaP"/>
    <property type="match status" value="1"/>
</dbReference>
<dbReference type="SUPFAM" id="SSF55729">
    <property type="entry name" value="Acyl-CoA N-acyltransferases (Nat)"/>
    <property type="match status" value="1"/>
</dbReference>
<organism evidence="2 3">
    <name type="scientific">Carboxylicivirga sediminis</name>
    <dbReference type="NCBI Taxonomy" id="2006564"/>
    <lineage>
        <taxon>Bacteria</taxon>
        <taxon>Pseudomonadati</taxon>
        <taxon>Bacteroidota</taxon>
        <taxon>Bacteroidia</taxon>
        <taxon>Marinilabiliales</taxon>
        <taxon>Marinilabiliaceae</taxon>
        <taxon>Carboxylicivirga</taxon>
    </lineage>
</organism>
<sequence length="260" mass="29298">MTTTFKIIDLTPETIADYGVCGYKDVSKHKELRNKIEWFSTYHAQGLKIKALLAEDGTYQGMIEYLPGELAHRPVNAQGYLFIHCLFVGFKKEHKGKGYASAMLDECLQDAKAQHKHGVAVVTRKGSFMADNKLFLKNGFEVVAKAKPDFELLVYKFNNSAPIPDFKTSIQTMPEQYKEGLAILRSPQCPYTEKNVHAIIDTAQKKYKVPTQLIDLDNAPAAQATPCAFGTFCIIYNGEVISHHPISNKRFENIMDKLMK</sequence>
<keyword evidence="2" id="KW-0012">Acyltransferase</keyword>
<keyword evidence="3" id="KW-1185">Reference proteome</keyword>
<reference evidence="2" key="2">
    <citation type="submission" date="2021-04" db="EMBL/GenBank/DDBJ databases">
        <authorList>
            <person name="Zhang T."/>
            <person name="Zhang Y."/>
            <person name="Lu D."/>
            <person name="Zuo D."/>
            <person name="Du Z."/>
        </authorList>
    </citation>
    <scope>NUCLEOTIDE SEQUENCE</scope>
    <source>
        <strain evidence="2">JR1</strain>
    </source>
</reference>
<reference evidence="2" key="1">
    <citation type="journal article" date="2018" name="Int. J. Syst. Evol. Microbiol.">
        <title>Carboxylicivirga sediminis sp. nov., isolated from coastal sediment.</title>
        <authorList>
            <person name="Wang F.Q."/>
            <person name="Ren L.H."/>
            <person name="Zou R.J."/>
            <person name="Sun Y.Z."/>
            <person name="Liu X.J."/>
            <person name="Jiang F."/>
            <person name="Liu L.J."/>
        </authorList>
    </citation>
    <scope>NUCLEOTIDE SEQUENCE</scope>
    <source>
        <strain evidence="2">JR1</strain>
    </source>
</reference>
<dbReference type="InterPro" id="IPR000182">
    <property type="entry name" value="GNAT_dom"/>
</dbReference>
<dbReference type="GO" id="GO:0016747">
    <property type="term" value="F:acyltransferase activity, transferring groups other than amino-acyl groups"/>
    <property type="evidence" value="ECO:0007669"/>
    <property type="project" value="InterPro"/>
</dbReference>
<evidence type="ECO:0000313" key="3">
    <source>
        <dbReference type="Proteomes" id="UP000679220"/>
    </source>
</evidence>
<gene>
    <name evidence="2" type="ORF">KDU71_18940</name>
</gene>
<protein>
    <submittedName>
        <fullName evidence="2">GNAT family N-acetyltransferase</fullName>
        <ecNumber evidence="2">2.3.1.-</ecNumber>
    </submittedName>
</protein>
<comment type="caution">
    <text evidence="2">The sequence shown here is derived from an EMBL/GenBank/DDBJ whole genome shotgun (WGS) entry which is preliminary data.</text>
</comment>
<dbReference type="PROSITE" id="PS51186">
    <property type="entry name" value="GNAT"/>
    <property type="match status" value="1"/>
</dbReference>
<dbReference type="InterPro" id="IPR016181">
    <property type="entry name" value="Acyl_CoA_acyltransferase"/>
</dbReference>
<dbReference type="EC" id="2.3.1.-" evidence="2"/>
<feature type="domain" description="N-acetyltransferase" evidence="1">
    <location>
        <begin position="5"/>
        <end position="159"/>
    </location>
</feature>
<dbReference type="Gene3D" id="3.40.630.30">
    <property type="match status" value="1"/>
</dbReference>
<evidence type="ECO:0000259" key="1">
    <source>
        <dbReference type="PROSITE" id="PS51186"/>
    </source>
</evidence>
<evidence type="ECO:0000313" key="2">
    <source>
        <dbReference type="EMBL" id="MBR8537654.1"/>
    </source>
</evidence>
<accession>A0A941F709</accession>
<proteinExistence type="predicted"/>
<dbReference type="InterPro" id="IPR025685">
    <property type="entry name" value="YoaP-like_dom"/>
</dbReference>
<dbReference type="AlphaFoldDB" id="A0A941F709"/>